<dbReference type="InterPro" id="IPR001893">
    <property type="entry name" value="Cys-rich_GLG1_repeat"/>
</dbReference>
<keyword evidence="4" id="KW-0677">Repeat</keyword>
<evidence type="ECO:0008006" key="11">
    <source>
        <dbReference type="Google" id="ProtNLM"/>
    </source>
</evidence>
<evidence type="ECO:0000256" key="4">
    <source>
        <dbReference type="ARBA" id="ARBA00022737"/>
    </source>
</evidence>
<dbReference type="PROSITE" id="PS51289">
    <property type="entry name" value="GLG1_C_RICH"/>
    <property type="match status" value="4"/>
</dbReference>
<dbReference type="InterPro" id="IPR039728">
    <property type="entry name" value="GLG1"/>
</dbReference>
<evidence type="ECO:0000313" key="9">
    <source>
        <dbReference type="EMBL" id="KAK9838535.1"/>
    </source>
</evidence>
<evidence type="ECO:0000256" key="2">
    <source>
        <dbReference type="ARBA" id="ARBA00022692"/>
    </source>
</evidence>
<evidence type="ECO:0000256" key="1">
    <source>
        <dbReference type="ARBA" id="ARBA00004479"/>
    </source>
</evidence>
<organism evidence="9 10">
    <name type="scientific">Elliptochloris bilobata</name>
    <dbReference type="NCBI Taxonomy" id="381761"/>
    <lineage>
        <taxon>Eukaryota</taxon>
        <taxon>Viridiplantae</taxon>
        <taxon>Chlorophyta</taxon>
        <taxon>core chlorophytes</taxon>
        <taxon>Trebouxiophyceae</taxon>
        <taxon>Trebouxiophyceae incertae sedis</taxon>
        <taxon>Elliptochloris clade</taxon>
        <taxon>Elliptochloris</taxon>
    </lineage>
</organism>
<evidence type="ECO:0000256" key="5">
    <source>
        <dbReference type="ARBA" id="ARBA00022989"/>
    </source>
</evidence>
<name>A0AAW1RY14_9CHLO</name>
<keyword evidence="6 8" id="KW-0472">Membrane</keyword>
<dbReference type="Proteomes" id="UP001445335">
    <property type="component" value="Unassembled WGS sequence"/>
</dbReference>
<comment type="caution">
    <text evidence="9">The sequence shown here is derived from an EMBL/GenBank/DDBJ whole genome shotgun (WGS) entry which is preliminary data.</text>
</comment>
<evidence type="ECO:0000256" key="6">
    <source>
        <dbReference type="ARBA" id="ARBA00023136"/>
    </source>
</evidence>
<dbReference type="Pfam" id="PF00839">
    <property type="entry name" value="Cys_rich_FGFR"/>
    <property type="match status" value="10"/>
</dbReference>
<dbReference type="PANTHER" id="PTHR11884">
    <property type="entry name" value="SELECTIN LIGAND RELATED"/>
    <property type="match status" value="1"/>
</dbReference>
<keyword evidence="10" id="KW-1185">Reference proteome</keyword>
<keyword evidence="2 8" id="KW-0812">Transmembrane</keyword>
<keyword evidence="5 8" id="KW-1133">Transmembrane helix</keyword>
<evidence type="ECO:0000256" key="7">
    <source>
        <dbReference type="ARBA" id="ARBA00023180"/>
    </source>
</evidence>
<keyword evidence="7" id="KW-0325">Glycoprotein</keyword>
<dbReference type="GO" id="GO:0000139">
    <property type="term" value="C:Golgi membrane"/>
    <property type="evidence" value="ECO:0007669"/>
    <property type="project" value="InterPro"/>
</dbReference>
<feature type="transmembrane region" description="Helical" evidence="8">
    <location>
        <begin position="810"/>
        <end position="831"/>
    </location>
</feature>
<dbReference type="AlphaFoldDB" id="A0AAW1RY14"/>
<dbReference type="PANTHER" id="PTHR11884:SF1">
    <property type="entry name" value="GOLGI APPARATUS PROTEIN 1"/>
    <property type="match status" value="1"/>
</dbReference>
<accession>A0AAW1RY14</accession>
<keyword evidence="3" id="KW-0732">Signal</keyword>
<sequence length="850" mass="93651">MGEEVAQPVKAKIVKEAPEAVLASGTADVATTGTCAGDVENFCTGTKPGEGRLAACLTKQQTEEEKGNIEGKTLTDECKAELASFKIDQGENINKNLPLAAACKDDASKLCADQDPNDPVAVLACLRELKDQVSQPCKDQVFETQVEAAKDYRVDADLHAACEADAKKLCADVNPGEGRVQDCLRDKAVRVSGECQEELFRQEVENADDLRLSHRLFRKCNGDKNRFCPDVKYGGARVKDCLEEHREDSGFSAECRAEFEKMMEARAADFRLDPTLREVCAHDIEEVCVYERDSLDNIEGFDARVITCLQDFREELTRPECQKEVHRLTARASQDVRMDEPLADACFEDRSRLCDGVQPGSARVIRCLQDAREELSYECRATLFDAEVRMAEDIDFKYPMKRACTAEIGRFCSGIEHGHARVIRCLQDHVEEPDMASECKEEITRDQIRSNHDYRLNYRLNVACKADIDALCTEECSPYLGQACGGRVLRCLTEKQDSITSKACKDEVFYFEKMEVNDFRNDVLLAEACRSDVDKFCKHVEPGEGRVHQCLRDSFSKLTESCRKEELKLNIIQARDVRLRPKLNKACSEEIAVFCKGVPPGKGRVFKCLQESLGQADFGGACRAEVEARGQAMQQDYRLDFGVAEACEPDVDRLCAAEKGKAHGNAEVLRCLVRGYSSLNETCQREMSRAVRLALWDFQKGAALTGVCDADVGNVCQAAQESPRARAAWSIGAVGRCLSRNLAENQPLDSECRALVIAAAPKDAQAMFDSSMTAAAIAKRVQELQTAAGIKAQLVNPAGRGAGIITLTGWVALAALASLVVVIVGGTALAYRRWTGLDKPVVVVTKSGDV</sequence>
<comment type="subcellular location">
    <subcellularLocation>
        <location evidence="1">Membrane</location>
        <topology evidence="1">Single-pass type I membrane protein</topology>
    </subcellularLocation>
</comment>
<dbReference type="InterPro" id="IPR017873">
    <property type="entry name" value="Cys-rich_GLG1_repeat_euk"/>
</dbReference>
<gene>
    <name evidence="9" type="ORF">WJX81_005974</name>
</gene>
<reference evidence="9 10" key="1">
    <citation type="journal article" date="2024" name="Nat. Commun.">
        <title>Phylogenomics reveals the evolutionary origins of lichenization in chlorophyte algae.</title>
        <authorList>
            <person name="Puginier C."/>
            <person name="Libourel C."/>
            <person name="Otte J."/>
            <person name="Skaloud P."/>
            <person name="Haon M."/>
            <person name="Grisel S."/>
            <person name="Petersen M."/>
            <person name="Berrin J.G."/>
            <person name="Delaux P.M."/>
            <person name="Dal Grande F."/>
            <person name="Keller J."/>
        </authorList>
    </citation>
    <scope>NUCLEOTIDE SEQUENCE [LARGE SCALE GENOMIC DNA]</scope>
    <source>
        <strain evidence="9 10">SAG 245.80</strain>
    </source>
</reference>
<evidence type="ECO:0000256" key="3">
    <source>
        <dbReference type="ARBA" id="ARBA00022729"/>
    </source>
</evidence>
<protein>
    <recommendedName>
        <fullName evidence="11">Golgi apparatus protein 1</fullName>
    </recommendedName>
</protein>
<dbReference type="EMBL" id="JALJOU010000018">
    <property type="protein sequence ID" value="KAK9838535.1"/>
    <property type="molecule type" value="Genomic_DNA"/>
</dbReference>
<proteinExistence type="predicted"/>
<evidence type="ECO:0000313" key="10">
    <source>
        <dbReference type="Proteomes" id="UP001445335"/>
    </source>
</evidence>
<evidence type="ECO:0000256" key="8">
    <source>
        <dbReference type="SAM" id="Phobius"/>
    </source>
</evidence>